<feature type="compositionally biased region" description="Low complexity" evidence="2">
    <location>
        <begin position="192"/>
        <end position="213"/>
    </location>
</feature>
<feature type="region of interest" description="Disordered" evidence="2">
    <location>
        <begin position="85"/>
        <end position="148"/>
    </location>
</feature>
<proteinExistence type="predicted"/>
<keyword evidence="1" id="KW-0175">Coiled coil</keyword>
<dbReference type="EMBL" id="CAKOGL010000022">
    <property type="protein sequence ID" value="CAH2099410.1"/>
    <property type="molecule type" value="Genomic_DNA"/>
</dbReference>
<dbReference type="InterPro" id="IPR057191">
    <property type="entry name" value="DUF7869"/>
</dbReference>
<dbReference type="PANTHER" id="PTHR10773:SF19">
    <property type="match status" value="1"/>
</dbReference>
<evidence type="ECO:0000313" key="4">
    <source>
        <dbReference type="EMBL" id="CAH2099410.1"/>
    </source>
</evidence>
<dbReference type="Proteomes" id="UP001153954">
    <property type="component" value="Unassembled WGS sequence"/>
</dbReference>
<feature type="coiled-coil region" evidence="1">
    <location>
        <begin position="598"/>
        <end position="636"/>
    </location>
</feature>
<feature type="domain" description="DUF7869" evidence="3">
    <location>
        <begin position="704"/>
        <end position="823"/>
    </location>
</feature>
<sequence length="939" mass="108293">MYRLIQFSSVLKLRKVQYFFFQRKNLNNRIEKNATQNKSKDIMAPPNPRMLNFKRLIKNINHETSENEDYLSEIENLPKISVEKKLRKDNPNPLHKYPLKLRSSSTTNFENKLQSRTSSHSSLNSQRSGDFSPASDNDIEYKPDLSESSEFESEETSCLKKMKKLRKINNICSRSLSGSYKFGSSAARLSSSGSSASSSSAFGSSSSANSSSDFDSDEDSPASAKCSQNSVPDDFAIKSKIIESSPFIDISADLTMTSSEEGDEADKTDDLLRPQSTQSLENRNQIAMVPSLLCGNDENQLMDTATCDLEPLVIKSPLSLKEIAFCNLNRVLNLESVVPAVENISISNTSKKRRRGNKKEIAKTLRNLGLAYTSASTSRKLVSPRKLKEPCNSRCRLKCSERISQESRQTIFEDYWNMGSLTRQRDFIAKQISEVKPKYQYKRLDNNRLPKHAFYLTVNRERQRVCKIFFKNTLGINDRPIRTVIQKQNASGILEPERRGKHENHGTKTSEELLVGVRNYIHKIPRIESHYLRKQTTREYIDGGKNVADLYNDYKNECLGKNLDYVKIHTFRKIFNEDFNISFFTPKKDQCDLCTSFKNADQTEKRSLEEQYQRHLQEKEKSREEKSRDKEEINSNKIVACYDLQAVLPVPRGDVSVFYYKSKLNCFNFTISELGTGNTECYFWSEVEGQRGACEIGTCVYKYILKKTSAAATSEPIELIFYSDNCCGQQKNQYIISLYLYALNEIHNLKSITHKFLIKGHTQNEGDAVHSTIEKRIKKALRSGPIYVPDQYVQIIREAKKKGNKFIVNEMSYSEFFNIKCLAQYKFNKNAHGEIVKIGDIKVIKIEKTEENDDANKIKVFYKTSYIQDEFKEIKLQKQRHNVRNVRTQNSRSRLQIKRLYHTKLQLSERKKDDLRSLVQSKHIPKYYASSFYDNIINH</sequence>
<evidence type="ECO:0000313" key="5">
    <source>
        <dbReference type="Proteomes" id="UP001153954"/>
    </source>
</evidence>
<dbReference type="AlphaFoldDB" id="A0AAU9URC9"/>
<reference evidence="4" key="1">
    <citation type="submission" date="2022-03" db="EMBL/GenBank/DDBJ databases">
        <authorList>
            <person name="Tunstrom K."/>
        </authorList>
    </citation>
    <scope>NUCLEOTIDE SEQUENCE</scope>
</reference>
<feature type="region of interest" description="Disordered" evidence="2">
    <location>
        <begin position="192"/>
        <end position="228"/>
    </location>
</feature>
<evidence type="ECO:0000256" key="1">
    <source>
        <dbReference type="SAM" id="Coils"/>
    </source>
</evidence>
<dbReference type="Pfam" id="PF25273">
    <property type="entry name" value="DUF7869"/>
    <property type="match status" value="1"/>
</dbReference>
<feature type="region of interest" description="Disordered" evidence="2">
    <location>
        <begin position="258"/>
        <end position="282"/>
    </location>
</feature>
<gene>
    <name evidence="4" type="ORF">EEDITHA_LOCUS14395</name>
</gene>
<accession>A0AAU9URC9</accession>
<organism evidence="4 5">
    <name type="scientific">Euphydryas editha</name>
    <name type="common">Edith's checkerspot</name>
    <dbReference type="NCBI Taxonomy" id="104508"/>
    <lineage>
        <taxon>Eukaryota</taxon>
        <taxon>Metazoa</taxon>
        <taxon>Ecdysozoa</taxon>
        <taxon>Arthropoda</taxon>
        <taxon>Hexapoda</taxon>
        <taxon>Insecta</taxon>
        <taxon>Pterygota</taxon>
        <taxon>Neoptera</taxon>
        <taxon>Endopterygota</taxon>
        <taxon>Lepidoptera</taxon>
        <taxon>Glossata</taxon>
        <taxon>Ditrysia</taxon>
        <taxon>Papilionoidea</taxon>
        <taxon>Nymphalidae</taxon>
        <taxon>Nymphalinae</taxon>
        <taxon>Euphydryas</taxon>
    </lineage>
</organism>
<dbReference type="PANTHER" id="PTHR10773">
    <property type="entry name" value="DNA-DIRECTED RNA POLYMERASES I, II, AND III SUBUNIT RPABC2"/>
    <property type="match status" value="1"/>
</dbReference>
<protein>
    <recommendedName>
        <fullName evidence="3">DUF7869 domain-containing protein</fullName>
    </recommendedName>
</protein>
<evidence type="ECO:0000259" key="3">
    <source>
        <dbReference type="Pfam" id="PF25273"/>
    </source>
</evidence>
<keyword evidence="5" id="KW-1185">Reference proteome</keyword>
<feature type="compositionally biased region" description="Polar residues" evidence="2">
    <location>
        <begin position="102"/>
        <end position="129"/>
    </location>
</feature>
<comment type="caution">
    <text evidence="4">The sequence shown here is derived from an EMBL/GenBank/DDBJ whole genome shotgun (WGS) entry which is preliminary data.</text>
</comment>
<evidence type="ECO:0000256" key="2">
    <source>
        <dbReference type="SAM" id="MobiDB-lite"/>
    </source>
</evidence>
<name>A0AAU9URC9_EUPED</name>